<dbReference type="Proteomes" id="UP001140562">
    <property type="component" value="Unassembled WGS sequence"/>
</dbReference>
<reference evidence="3" key="1">
    <citation type="submission" date="2022-10" db="EMBL/GenBank/DDBJ databases">
        <title>Tapping the CABI collections for fungal endophytes: first genome assemblies for Collariella, Neodidymelliopsis, Ascochyta clinopodiicola, Didymella pomorum, Didymosphaeria variabile, Neocosmospora piperis and Neocucurbitaria cava.</title>
        <authorList>
            <person name="Hill R."/>
        </authorList>
    </citation>
    <scope>NUCLEOTIDE SEQUENCE</scope>
    <source>
        <strain evidence="3">IMI 360193</strain>
    </source>
</reference>
<keyword evidence="1" id="KW-0802">TPR repeat</keyword>
<organism evidence="3 4">
    <name type="scientific">Didymella glomerata</name>
    <dbReference type="NCBI Taxonomy" id="749621"/>
    <lineage>
        <taxon>Eukaryota</taxon>
        <taxon>Fungi</taxon>
        <taxon>Dikarya</taxon>
        <taxon>Ascomycota</taxon>
        <taxon>Pezizomycotina</taxon>
        <taxon>Dothideomycetes</taxon>
        <taxon>Pleosporomycetidae</taxon>
        <taxon>Pleosporales</taxon>
        <taxon>Pleosporineae</taxon>
        <taxon>Didymellaceae</taxon>
        <taxon>Didymella</taxon>
    </lineage>
</organism>
<accession>A0A9W9C2S5</accession>
<evidence type="ECO:0000313" key="4">
    <source>
        <dbReference type="Proteomes" id="UP001140562"/>
    </source>
</evidence>
<evidence type="ECO:0000256" key="1">
    <source>
        <dbReference type="PROSITE-ProRule" id="PRU00339"/>
    </source>
</evidence>
<gene>
    <name evidence="3" type="ORF">N0V87_002300</name>
</gene>
<proteinExistence type="predicted"/>
<feature type="repeat" description="TPR" evidence="1">
    <location>
        <begin position="422"/>
        <end position="455"/>
    </location>
</feature>
<name>A0A9W9C2S5_9PLEO</name>
<dbReference type="EMBL" id="JAPEUV010000015">
    <property type="protein sequence ID" value="KAJ4340639.1"/>
    <property type="molecule type" value="Genomic_DNA"/>
</dbReference>
<feature type="region of interest" description="Disordered" evidence="2">
    <location>
        <begin position="1"/>
        <end position="40"/>
    </location>
</feature>
<protein>
    <submittedName>
        <fullName evidence="3">Uncharacterized protein</fullName>
    </submittedName>
</protein>
<dbReference type="PROSITE" id="PS50005">
    <property type="entry name" value="TPR"/>
    <property type="match status" value="1"/>
</dbReference>
<dbReference type="InterPro" id="IPR019734">
    <property type="entry name" value="TPR_rpt"/>
</dbReference>
<evidence type="ECO:0000313" key="3">
    <source>
        <dbReference type="EMBL" id="KAJ4340639.1"/>
    </source>
</evidence>
<keyword evidence="4" id="KW-1185">Reference proteome</keyword>
<dbReference type="OrthoDB" id="62952at2759"/>
<evidence type="ECO:0000256" key="2">
    <source>
        <dbReference type="SAM" id="MobiDB-lite"/>
    </source>
</evidence>
<dbReference type="AlphaFoldDB" id="A0A9W9C2S5"/>
<sequence length="503" mass="55376">MHMASVLRKRDSMEASVETPLSTKPSSPRPDTLQSRKKASLTSLPPSIRNIIYKYALDTELVNTGLSNVSYTHSLDNDTGILKFKASRPPFPLETGLFYVSKLISAEALRFFYSSNLFVRLSLFTSDARHAKTMLVDSGLLFAAPPASTVEASTQHALDIKLVEKGSEKKRATVMFPAQYLPRLINFLRSAGEVTKSWGSTRALHLAILNSYSFPTSRLQGDLLEPFRVLKGFSSVTMSSTHVLPHYTSGLSNSLTAKTFSVQHWIDTITELADLSDAARITTPNGAADYPLSIEYAQSVIVALTYGFLTSAEAIHGPSHAEETFKAIQRLRWRTELGLGIALSLQHKALDTHKDWLMDAGIPTQQRQRAAQDLLLAEQSIDKALSLATDSPSPAQNPWFRSLPVELIPPNKATWFSDAERAQTWYALGIVHCSLGEYLFAAGAFERALGMWGSDEGVEKVSVAFEKARAGIESDREGMFKGHVKPGSGLRRAARVARMNVDE</sequence>
<comment type="caution">
    <text evidence="3">The sequence shown here is derived from an EMBL/GenBank/DDBJ whole genome shotgun (WGS) entry which is preliminary data.</text>
</comment>